<comment type="similarity">
    <text evidence="2 6">Belongs to the glycosyl hydrolase 53 family.</text>
</comment>
<dbReference type="EC" id="3.2.1.89" evidence="3 6"/>
<sequence>MLASRLLAALLLALSATALVYRGGDISSLIIVEQQGVTFKDIDGVPGKFEDIAKLHGMNAARVRVWTSGQYNLTYALEMGKRIKDAGMTLMVDLHYSDNWADPGKQYQPVAWGTTVPELTVNIFNYTRDVVLAFAAAGIPIDVLQTGNEINSGLLWPTGENTTPEGWANVATYLHAARNGAREANFPGKVMIHLANGWDEPGETWWWSNVLAQGTYTLDDVDMMGFSFYPFYGTTATYANLTYSLHTLANLYNKPIMVAETDYPATSCNGTALSENFPNTPLGQEEWVGGIVAVLDSLPNGLGQGILYWEPGWVGSAALGSSCADNLVFDETGKARTSVKYVAVNREELASDVKHSIFELMRL</sequence>
<feature type="signal peptide" evidence="6">
    <location>
        <begin position="1"/>
        <end position="18"/>
    </location>
</feature>
<dbReference type="InterPro" id="IPR017853">
    <property type="entry name" value="GH"/>
</dbReference>
<dbReference type="Proteomes" id="UP000076738">
    <property type="component" value="Unassembled WGS sequence"/>
</dbReference>
<keyword evidence="6" id="KW-0732">Signal</keyword>
<accession>A0A167Q669</accession>
<dbReference type="GO" id="GO:0031218">
    <property type="term" value="F:arabinogalactan endo-1,4-beta-galactosidase activity"/>
    <property type="evidence" value="ECO:0007669"/>
    <property type="project" value="UniProtKB-EC"/>
</dbReference>
<dbReference type="SUPFAM" id="SSF51445">
    <property type="entry name" value="(Trans)glycosidases"/>
    <property type="match status" value="1"/>
</dbReference>
<evidence type="ECO:0000313" key="7">
    <source>
        <dbReference type="EMBL" id="KZO99453.1"/>
    </source>
</evidence>
<evidence type="ECO:0000313" key="8">
    <source>
        <dbReference type="Proteomes" id="UP000076738"/>
    </source>
</evidence>
<feature type="chain" id="PRO_5007749269" description="Arabinogalactan endo-beta-1,4-galactanase" evidence="6">
    <location>
        <begin position="19"/>
        <end position="363"/>
    </location>
</feature>
<evidence type="ECO:0000256" key="1">
    <source>
        <dbReference type="ARBA" id="ARBA00001695"/>
    </source>
</evidence>
<keyword evidence="5 6" id="KW-0326">Glycosidase</keyword>
<evidence type="ECO:0000256" key="3">
    <source>
        <dbReference type="ARBA" id="ARBA00012556"/>
    </source>
</evidence>
<dbReference type="Gene3D" id="3.20.20.80">
    <property type="entry name" value="Glycosidases"/>
    <property type="match status" value="1"/>
</dbReference>
<evidence type="ECO:0000256" key="4">
    <source>
        <dbReference type="ARBA" id="ARBA00022801"/>
    </source>
</evidence>
<dbReference type="PANTHER" id="PTHR34983">
    <property type="entry name" value="ARABINOGALACTAN ENDO-BETA-1,4-GALACTANASE A"/>
    <property type="match status" value="1"/>
</dbReference>
<dbReference type="OrthoDB" id="110914at2759"/>
<comment type="catalytic activity">
    <reaction evidence="1 6">
        <text>The enzyme specifically hydrolyzes (1-&gt;4)-beta-D-galactosidic linkages in type I arabinogalactans.</text>
        <dbReference type="EC" id="3.2.1.89"/>
    </reaction>
</comment>
<dbReference type="GO" id="GO:0045490">
    <property type="term" value="P:pectin catabolic process"/>
    <property type="evidence" value="ECO:0007669"/>
    <property type="project" value="TreeGrafter"/>
</dbReference>
<dbReference type="GO" id="GO:0015926">
    <property type="term" value="F:glucosidase activity"/>
    <property type="evidence" value="ECO:0007669"/>
    <property type="project" value="InterPro"/>
</dbReference>
<evidence type="ECO:0000256" key="6">
    <source>
        <dbReference type="RuleBase" id="RU361192"/>
    </source>
</evidence>
<organism evidence="7 8">
    <name type="scientific">Calocera viscosa (strain TUFC12733)</name>
    <dbReference type="NCBI Taxonomy" id="1330018"/>
    <lineage>
        <taxon>Eukaryota</taxon>
        <taxon>Fungi</taxon>
        <taxon>Dikarya</taxon>
        <taxon>Basidiomycota</taxon>
        <taxon>Agaricomycotina</taxon>
        <taxon>Dacrymycetes</taxon>
        <taxon>Dacrymycetales</taxon>
        <taxon>Dacrymycetaceae</taxon>
        <taxon>Calocera</taxon>
    </lineage>
</organism>
<dbReference type="STRING" id="1330018.A0A167Q669"/>
<dbReference type="PANTHER" id="PTHR34983:SF1">
    <property type="entry name" value="ARABINOGALACTAN ENDO-BETA-1,4-GALACTANASE A"/>
    <property type="match status" value="1"/>
</dbReference>
<protein>
    <recommendedName>
        <fullName evidence="3 6">Arabinogalactan endo-beta-1,4-galactanase</fullName>
        <ecNumber evidence="3 6">3.2.1.89</ecNumber>
    </recommendedName>
</protein>
<dbReference type="Pfam" id="PF07745">
    <property type="entry name" value="Glyco_hydro_53"/>
    <property type="match status" value="1"/>
</dbReference>
<dbReference type="AlphaFoldDB" id="A0A167Q669"/>
<proteinExistence type="inferred from homology"/>
<reference evidence="7 8" key="1">
    <citation type="journal article" date="2016" name="Mol. Biol. Evol.">
        <title>Comparative Genomics of Early-Diverging Mushroom-Forming Fungi Provides Insights into the Origins of Lignocellulose Decay Capabilities.</title>
        <authorList>
            <person name="Nagy L.G."/>
            <person name="Riley R."/>
            <person name="Tritt A."/>
            <person name="Adam C."/>
            <person name="Daum C."/>
            <person name="Floudas D."/>
            <person name="Sun H."/>
            <person name="Yadav J.S."/>
            <person name="Pangilinan J."/>
            <person name="Larsson K.H."/>
            <person name="Matsuura K."/>
            <person name="Barry K."/>
            <person name="Labutti K."/>
            <person name="Kuo R."/>
            <person name="Ohm R.A."/>
            <person name="Bhattacharya S.S."/>
            <person name="Shirouzu T."/>
            <person name="Yoshinaga Y."/>
            <person name="Martin F.M."/>
            <person name="Grigoriev I.V."/>
            <person name="Hibbett D.S."/>
        </authorList>
    </citation>
    <scope>NUCLEOTIDE SEQUENCE [LARGE SCALE GENOMIC DNA]</scope>
    <source>
        <strain evidence="7 8">TUFC12733</strain>
    </source>
</reference>
<gene>
    <name evidence="7" type="ORF">CALVIDRAFT_590244</name>
</gene>
<dbReference type="InterPro" id="IPR011683">
    <property type="entry name" value="Glyco_hydro_53"/>
</dbReference>
<keyword evidence="8" id="KW-1185">Reference proteome</keyword>
<evidence type="ECO:0000256" key="2">
    <source>
        <dbReference type="ARBA" id="ARBA00010687"/>
    </source>
</evidence>
<name>A0A167Q669_CALVF</name>
<evidence type="ECO:0000256" key="5">
    <source>
        <dbReference type="ARBA" id="ARBA00023295"/>
    </source>
</evidence>
<keyword evidence="4 6" id="KW-0378">Hydrolase</keyword>
<dbReference type="EMBL" id="KV417272">
    <property type="protein sequence ID" value="KZO99453.1"/>
    <property type="molecule type" value="Genomic_DNA"/>
</dbReference>